<feature type="transmembrane region" description="Helical" evidence="13">
    <location>
        <begin position="56"/>
        <end position="84"/>
    </location>
</feature>
<dbReference type="GO" id="GO:0008654">
    <property type="term" value="P:phospholipid biosynthetic process"/>
    <property type="evidence" value="ECO:0007669"/>
    <property type="project" value="UniProtKB-KW"/>
</dbReference>
<evidence type="ECO:0000256" key="11">
    <source>
        <dbReference type="ARBA" id="ARBA00023264"/>
    </source>
</evidence>
<evidence type="ECO:0000256" key="1">
    <source>
        <dbReference type="ARBA" id="ARBA00004370"/>
    </source>
</evidence>
<evidence type="ECO:0000256" key="2">
    <source>
        <dbReference type="ARBA" id="ARBA00005189"/>
    </source>
</evidence>
<keyword evidence="6 13" id="KW-0812">Transmembrane</keyword>
<dbReference type="InterPro" id="IPR002123">
    <property type="entry name" value="Plipid/glycerol_acylTrfase"/>
</dbReference>
<dbReference type="InterPro" id="IPR045252">
    <property type="entry name" value="LPCAT1-like"/>
</dbReference>
<dbReference type="GO" id="GO:0008374">
    <property type="term" value="F:O-acyltransferase activity"/>
    <property type="evidence" value="ECO:0007669"/>
    <property type="project" value="InterPro"/>
</dbReference>
<comment type="pathway">
    <text evidence="2">Lipid metabolism.</text>
</comment>
<keyword evidence="9 13" id="KW-0472">Membrane</keyword>
<evidence type="ECO:0000256" key="4">
    <source>
        <dbReference type="ARBA" id="ARBA00022516"/>
    </source>
</evidence>
<protein>
    <recommendedName>
        <fullName evidence="14">Phospholipid/glycerol acyltransferase domain-containing protein</fullName>
    </recommendedName>
</protein>
<proteinExistence type="inferred from homology"/>
<keyword evidence="16" id="KW-1185">Reference proteome</keyword>
<keyword evidence="5" id="KW-0808">Transferase</keyword>
<organism evidence="15 16">
    <name type="scientific">Paramecium sonneborni</name>
    <dbReference type="NCBI Taxonomy" id="65129"/>
    <lineage>
        <taxon>Eukaryota</taxon>
        <taxon>Sar</taxon>
        <taxon>Alveolata</taxon>
        <taxon>Ciliophora</taxon>
        <taxon>Intramacronucleata</taxon>
        <taxon>Oligohymenophorea</taxon>
        <taxon>Peniculida</taxon>
        <taxon>Parameciidae</taxon>
        <taxon>Paramecium</taxon>
    </lineage>
</organism>
<evidence type="ECO:0000256" key="12">
    <source>
        <dbReference type="ARBA" id="ARBA00023315"/>
    </source>
</evidence>
<dbReference type="Proteomes" id="UP000692954">
    <property type="component" value="Unassembled WGS sequence"/>
</dbReference>
<evidence type="ECO:0000313" key="16">
    <source>
        <dbReference type="Proteomes" id="UP000692954"/>
    </source>
</evidence>
<evidence type="ECO:0000256" key="7">
    <source>
        <dbReference type="ARBA" id="ARBA00022989"/>
    </source>
</evidence>
<evidence type="ECO:0000313" key="15">
    <source>
        <dbReference type="EMBL" id="CAD8049010.1"/>
    </source>
</evidence>
<dbReference type="CDD" id="cd07991">
    <property type="entry name" value="LPLAT_LPCAT1-like"/>
    <property type="match status" value="1"/>
</dbReference>
<name>A0A8S1K0N1_9CILI</name>
<keyword evidence="7 13" id="KW-1133">Transmembrane helix</keyword>
<evidence type="ECO:0000256" key="5">
    <source>
        <dbReference type="ARBA" id="ARBA00022679"/>
    </source>
</evidence>
<keyword evidence="10" id="KW-0594">Phospholipid biosynthesis</keyword>
<evidence type="ECO:0000256" key="6">
    <source>
        <dbReference type="ARBA" id="ARBA00022692"/>
    </source>
</evidence>
<dbReference type="EMBL" id="CAJJDN010000003">
    <property type="protein sequence ID" value="CAD8049010.1"/>
    <property type="molecule type" value="Genomic_DNA"/>
</dbReference>
<dbReference type="GO" id="GO:0016020">
    <property type="term" value="C:membrane"/>
    <property type="evidence" value="ECO:0007669"/>
    <property type="project" value="UniProtKB-SubCell"/>
</dbReference>
<sequence>MFSVILTIFHILIALFSLVLVHQGLKKFNTPLYKKLNIPEKYKPFRRTDIDNWNKWEMYICSIILFPFRSFMCFVILILFILTMQVATIGFKLKDPWPESRLKIFKPLLQSLAKAYFYASGFIFIKEKRLRFEDFIPGYKATELSKGQPSIIISNHNSQYDTVAYIYKYLPSFISKLSVSKYPIFGQITTSLKSIYVDRSSEESRQKCITDLAERVKQINQGEQYPPVIIFPEGTTTNGEFLIPFKRGAFDPLLPVKICCLKYSKRRFHPVMDVIGIGYMTLFTLNQFLNEVEIIEFQGLFDPTYLNLQNYPQEQRGEIYAEACRKVMAQALGINLIEATFRDSMEYFDEYVTGKIKIE</sequence>
<dbReference type="PANTHER" id="PTHR23063">
    <property type="entry name" value="PHOSPHOLIPID ACYLTRANSFERASE"/>
    <property type="match status" value="1"/>
</dbReference>
<dbReference type="Pfam" id="PF01553">
    <property type="entry name" value="Acyltransferase"/>
    <property type="match status" value="1"/>
</dbReference>
<comment type="caution">
    <text evidence="15">The sequence shown here is derived from an EMBL/GenBank/DDBJ whole genome shotgun (WGS) entry which is preliminary data.</text>
</comment>
<reference evidence="15" key="1">
    <citation type="submission" date="2021-01" db="EMBL/GenBank/DDBJ databases">
        <authorList>
            <consortium name="Genoscope - CEA"/>
            <person name="William W."/>
        </authorList>
    </citation>
    <scope>NUCLEOTIDE SEQUENCE</scope>
</reference>
<dbReference type="SMART" id="SM00563">
    <property type="entry name" value="PlsC"/>
    <property type="match status" value="1"/>
</dbReference>
<comment type="similarity">
    <text evidence="3">Belongs to the 1-acyl-sn-glycerol-3-phosphate acyltransferase family.</text>
</comment>
<gene>
    <name evidence="15" type="ORF">PSON_ATCC_30995.1.T0030523</name>
</gene>
<evidence type="ECO:0000256" key="10">
    <source>
        <dbReference type="ARBA" id="ARBA00023209"/>
    </source>
</evidence>
<keyword evidence="8" id="KW-0443">Lipid metabolism</keyword>
<accession>A0A8S1K0N1</accession>
<keyword evidence="12" id="KW-0012">Acyltransferase</keyword>
<evidence type="ECO:0000259" key="14">
    <source>
        <dbReference type="SMART" id="SM00563"/>
    </source>
</evidence>
<feature type="transmembrane region" description="Helical" evidence="13">
    <location>
        <begin position="6"/>
        <end position="25"/>
    </location>
</feature>
<evidence type="ECO:0000256" key="8">
    <source>
        <dbReference type="ARBA" id="ARBA00023098"/>
    </source>
</evidence>
<evidence type="ECO:0000256" key="9">
    <source>
        <dbReference type="ARBA" id="ARBA00023136"/>
    </source>
</evidence>
<dbReference type="OrthoDB" id="272512at2759"/>
<keyword evidence="11" id="KW-1208">Phospholipid metabolism</keyword>
<evidence type="ECO:0000256" key="3">
    <source>
        <dbReference type="ARBA" id="ARBA00008655"/>
    </source>
</evidence>
<comment type="subcellular location">
    <subcellularLocation>
        <location evidence="1">Membrane</location>
    </subcellularLocation>
</comment>
<keyword evidence="4" id="KW-0444">Lipid biosynthesis</keyword>
<dbReference type="PANTHER" id="PTHR23063:SF52">
    <property type="entry name" value="LYSOPHOSPHATIDYLCHOLINE ACYLTRANSFERASE"/>
    <property type="match status" value="1"/>
</dbReference>
<dbReference type="AlphaFoldDB" id="A0A8S1K0N1"/>
<feature type="domain" description="Phospholipid/glycerol acyltransferase" evidence="14">
    <location>
        <begin position="150"/>
        <end position="264"/>
    </location>
</feature>
<evidence type="ECO:0000256" key="13">
    <source>
        <dbReference type="SAM" id="Phobius"/>
    </source>
</evidence>